<keyword evidence="13" id="KW-1185">Reference proteome</keyword>
<feature type="domain" description="FAD/NAD(P)-binding" evidence="11">
    <location>
        <begin position="10"/>
        <end position="177"/>
    </location>
</feature>
<dbReference type="PIRSF" id="PIRSF000362">
    <property type="entry name" value="FNR"/>
    <property type="match status" value="1"/>
</dbReference>
<dbReference type="SUPFAM" id="SSF51971">
    <property type="entry name" value="Nucleotide-binding domain"/>
    <property type="match status" value="1"/>
</dbReference>
<dbReference type="InterPro" id="IPR021163">
    <property type="entry name" value="Ferredox_Rdtase_adrenod"/>
</dbReference>
<feature type="binding site" evidence="10">
    <location>
        <position position="220"/>
    </location>
    <ligand>
        <name>NADP(+)</name>
        <dbReference type="ChEBI" id="CHEBI:58349"/>
    </ligand>
</feature>
<comment type="caution">
    <text evidence="12">The sequence shown here is derived from an EMBL/GenBank/DDBJ whole genome shotgun (WGS) entry which is preliminary data.</text>
</comment>
<dbReference type="InterPro" id="IPR036188">
    <property type="entry name" value="FAD/NAD-bd_sf"/>
</dbReference>
<dbReference type="STRING" id="218140.BPSY_0670"/>
<comment type="catalytic activity">
    <reaction evidence="8">
        <text>2 reduced [2Fe-2S]-[ferredoxin] + NADP(+) + H(+) = 2 oxidized [2Fe-2S]-[ferredoxin] + NADPH</text>
        <dbReference type="Rhea" id="RHEA:20125"/>
        <dbReference type="Rhea" id="RHEA-COMP:10000"/>
        <dbReference type="Rhea" id="RHEA-COMP:10001"/>
        <dbReference type="ChEBI" id="CHEBI:15378"/>
        <dbReference type="ChEBI" id="CHEBI:33737"/>
        <dbReference type="ChEBI" id="CHEBI:33738"/>
        <dbReference type="ChEBI" id="CHEBI:57783"/>
        <dbReference type="ChEBI" id="CHEBI:58349"/>
        <dbReference type="EC" id="1.18.1.2"/>
    </reaction>
</comment>
<feature type="binding site" evidence="9">
    <location>
        <position position="387"/>
    </location>
    <ligand>
        <name>FAD</name>
        <dbReference type="ChEBI" id="CHEBI:57692"/>
    </ligand>
</feature>
<feature type="binding site" evidence="10">
    <location>
        <begin position="208"/>
        <end position="209"/>
    </location>
    <ligand>
        <name>NADP(+)</name>
        <dbReference type="ChEBI" id="CHEBI:58349"/>
    </ligand>
</feature>
<evidence type="ECO:0000256" key="7">
    <source>
        <dbReference type="ARBA" id="ARBA00023002"/>
    </source>
</evidence>
<keyword evidence="5 9" id="KW-0274">FAD</keyword>
<dbReference type="Gene3D" id="3.40.50.720">
    <property type="entry name" value="NAD(P)-binding Rossmann-like Domain"/>
    <property type="match status" value="1"/>
</dbReference>
<dbReference type="AlphaFoldDB" id="A0A087CHX9"/>
<evidence type="ECO:0000256" key="5">
    <source>
        <dbReference type="ARBA" id="ARBA00022827"/>
    </source>
</evidence>
<evidence type="ECO:0000256" key="1">
    <source>
        <dbReference type="ARBA" id="ARBA00001974"/>
    </source>
</evidence>
<evidence type="ECO:0000256" key="3">
    <source>
        <dbReference type="ARBA" id="ARBA00013223"/>
    </source>
</evidence>
<gene>
    <name evidence="12" type="ORF">BPSY_0670</name>
</gene>
<dbReference type="eggNOG" id="COG0493">
    <property type="taxonomic scope" value="Bacteria"/>
</dbReference>
<evidence type="ECO:0000256" key="9">
    <source>
        <dbReference type="PIRSR" id="PIRSR000362-1"/>
    </source>
</evidence>
<proteinExistence type="inferred from homology"/>
<dbReference type="EC" id="1.18.1.2" evidence="3"/>
<keyword evidence="7 12" id="KW-0560">Oxidoreductase</keyword>
<feature type="binding site" evidence="9">
    <location>
        <position position="19"/>
    </location>
    <ligand>
        <name>FAD</name>
        <dbReference type="ChEBI" id="CHEBI:57692"/>
    </ligand>
</feature>
<feature type="binding site" evidence="9">
    <location>
        <position position="50"/>
    </location>
    <ligand>
        <name>FAD</name>
        <dbReference type="ChEBI" id="CHEBI:57692"/>
    </ligand>
</feature>
<evidence type="ECO:0000259" key="11">
    <source>
        <dbReference type="Pfam" id="PF07992"/>
    </source>
</evidence>
<dbReference type="PANTHER" id="PTHR48467:SF1">
    <property type="entry name" value="GLUTAMATE SYNTHASE 1 [NADH], CHLOROPLASTIC-LIKE"/>
    <property type="match status" value="1"/>
</dbReference>
<feature type="binding site" evidence="9">
    <location>
        <position position="58"/>
    </location>
    <ligand>
        <name>FAD</name>
        <dbReference type="ChEBI" id="CHEBI:57692"/>
    </ligand>
</feature>
<protein>
    <recommendedName>
        <fullName evidence="3">ferredoxin--NADP(+) reductase</fullName>
        <ecNumber evidence="3">1.18.1.2</ecNumber>
    </recommendedName>
</protein>
<dbReference type="PANTHER" id="PTHR48467">
    <property type="entry name" value="GLUTAMATE SYNTHASE 1 [NADH], CHLOROPLASTIC-LIKE"/>
    <property type="match status" value="1"/>
</dbReference>
<keyword evidence="6 10" id="KW-0521">NADP</keyword>
<keyword evidence="4" id="KW-0285">Flavoprotein</keyword>
<dbReference type="Pfam" id="PF07992">
    <property type="entry name" value="Pyr_redox_2"/>
    <property type="match status" value="1"/>
</dbReference>
<feature type="binding site" evidence="9">
    <location>
        <begin position="394"/>
        <end position="396"/>
    </location>
    <ligand>
        <name>FAD</name>
        <dbReference type="ChEBI" id="CHEBI:57692"/>
    </ligand>
</feature>
<comment type="similarity">
    <text evidence="2">Belongs to the ferredoxin--NADP reductase type 1 family.</text>
</comment>
<evidence type="ECO:0000256" key="10">
    <source>
        <dbReference type="PIRSR" id="PIRSR000362-2"/>
    </source>
</evidence>
<organism evidence="12 13">
    <name type="scientific">Bifidobacterium psychraerophilum</name>
    <dbReference type="NCBI Taxonomy" id="218140"/>
    <lineage>
        <taxon>Bacteria</taxon>
        <taxon>Bacillati</taxon>
        <taxon>Actinomycetota</taxon>
        <taxon>Actinomycetes</taxon>
        <taxon>Bifidobacteriales</taxon>
        <taxon>Bifidobacteriaceae</taxon>
        <taxon>Bifidobacterium</taxon>
    </lineage>
</organism>
<dbReference type="GO" id="GO:0004324">
    <property type="term" value="F:ferredoxin-NADP+ reductase activity"/>
    <property type="evidence" value="ECO:0007669"/>
    <property type="project" value="UniProtKB-EC"/>
</dbReference>
<dbReference type="EMBL" id="JGZI01000008">
    <property type="protein sequence ID" value="KFI82879.1"/>
    <property type="molecule type" value="Genomic_DNA"/>
</dbReference>
<dbReference type="InterPro" id="IPR055275">
    <property type="entry name" value="Ferredox_Rdtase"/>
</dbReference>
<evidence type="ECO:0000256" key="8">
    <source>
        <dbReference type="ARBA" id="ARBA00047776"/>
    </source>
</evidence>
<comment type="cofactor">
    <cofactor evidence="1 9">
        <name>FAD</name>
        <dbReference type="ChEBI" id="CHEBI:57692"/>
    </cofactor>
</comment>
<dbReference type="PRINTS" id="PR00419">
    <property type="entry name" value="ADXRDTASE"/>
</dbReference>
<dbReference type="InterPro" id="IPR023753">
    <property type="entry name" value="FAD/NAD-binding_dom"/>
</dbReference>
<evidence type="ECO:0000256" key="4">
    <source>
        <dbReference type="ARBA" id="ARBA00022630"/>
    </source>
</evidence>
<dbReference type="Gene3D" id="3.50.50.60">
    <property type="entry name" value="FAD/NAD(P)-binding domain"/>
    <property type="match status" value="1"/>
</dbReference>
<evidence type="ECO:0000313" key="13">
    <source>
        <dbReference type="Proteomes" id="UP000029050"/>
    </source>
</evidence>
<evidence type="ECO:0000313" key="12">
    <source>
        <dbReference type="EMBL" id="KFI82879.1"/>
    </source>
</evidence>
<sequence length="487" mass="53783">MPTHTGEPLRIAVIGAGPAGVYASDIFLRQLGQLGDERGLGTQARIDIFEKLPVPFGLVRYGVAPDHPSIKFIAGALQKTLDNPDIHLYADVEFGKDVTLDDLRRHYDAVLFATGATDDRLLDIPGHQFEGVHGAARFVEWYDGYPTGVEVWPLEAEEVAVIGGGNVAMDVARILMRNADDLLGTDIPANVYEGLQRNRTRDLHLFIRRGPAQAKFSVQELREMEKLPGVQLIIDEDDFELDDETLQKASENKLTRQMLEELYTIREMAEDMEDDGDADFEGNPAQRRYHIHFFSSPTEILGEDGKVIAIRVERTEVDAEGHLSGTGESIDYPVQAVYHAIGYRPAQVPGIPYDQSRFTLANAGGRVFTAPQSEGGEVIPSLYATGWAKRGPVGLIGSTKSDALETVSNMIEDLAETPQHGRLAEVRSESAIDELLESRGVHPIDFEGWMKIDAFERSEGAKAGREHIKVTDSDEMRRIAHSESPIA</sequence>
<accession>A0A087CHX9</accession>
<reference evidence="12 13" key="1">
    <citation type="submission" date="2014-03" db="EMBL/GenBank/DDBJ databases">
        <title>Genomics of Bifidobacteria.</title>
        <authorList>
            <person name="Ventura M."/>
            <person name="Milani C."/>
            <person name="Lugli G.A."/>
        </authorList>
    </citation>
    <scope>NUCLEOTIDE SEQUENCE [LARGE SCALE GENOMIC DNA]</scope>
    <source>
        <strain evidence="12 13">LMG 21775</strain>
    </source>
</reference>
<dbReference type="Proteomes" id="UP000029050">
    <property type="component" value="Unassembled WGS sequence"/>
</dbReference>
<name>A0A087CHX9_9BIFI</name>
<feature type="binding site" evidence="10">
    <location>
        <position position="394"/>
    </location>
    <ligand>
        <name>NADP(+)</name>
        <dbReference type="ChEBI" id="CHEBI:58349"/>
    </ligand>
</feature>
<evidence type="ECO:0000256" key="6">
    <source>
        <dbReference type="ARBA" id="ARBA00022857"/>
    </source>
</evidence>
<evidence type="ECO:0000256" key="2">
    <source>
        <dbReference type="ARBA" id="ARBA00008312"/>
    </source>
</evidence>